<sequence length="255" mass="27887">MVVVLNKSDNYIGGASLVHRRVVLTAAHKVHDKEANNLVVRIGDWDLSNTDEPIPHQNIDVATIMLHKTFDRPTYVNNVALLILKRDATLSDTAMPICLPQPDTNFDQSSCIVTGWGKDVFGRTGKFSKILKEVSVPAVNHGKCQIMLKDIRDAQNKPLFGPNFFLHNSLNCAGGNGEDACTGDGGSPLVCPNPNNPNEYVQMGVVAWGIGCGVVGNPGIYGSIPQTVDWIREIIDQQPADFDIRNKQRAFNPTK</sequence>
<dbReference type="PANTHER" id="PTHR24258:SF129">
    <property type="entry name" value="LP15124P-RELATED"/>
    <property type="match status" value="1"/>
</dbReference>
<dbReference type="CDD" id="cd00190">
    <property type="entry name" value="Tryp_SPc"/>
    <property type="match status" value="1"/>
</dbReference>
<gene>
    <name evidence="4" type="ORF">MNOR_LOCUS12143</name>
</gene>
<keyword evidence="5" id="KW-1185">Reference proteome</keyword>
<dbReference type="PROSITE" id="PS50240">
    <property type="entry name" value="TRYPSIN_DOM"/>
    <property type="match status" value="1"/>
</dbReference>
<dbReference type="SMART" id="SM00020">
    <property type="entry name" value="Tryp_SPc"/>
    <property type="match status" value="1"/>
</dbReference>
<dbReference type="EMBL" id="CAXKWB010006574">
    <property type="protein sequence ID" value="CAL4083393.1"/>
    <property type="molecule type" value="Genomic_DNA"/>
</dbReference>
<dbReference type="GO" id="GO:0006508">
    <property type="term" value="P:proteolysis"/>
    <property type="evidence" value="ECO:0007669"/>
    <property type="project" value="InterPro"/>
</dbReference>
<evidence type="ECO:0000313" key="4">
    <source>
        <dbReference type="EMBL" id="CAL4083393.1"/>
    </source>
</evidence>
<dbReference type="Proteomes" id="UP001497623">
    <property type="component" value="Unassembled WGS sequence"/>
</dbReference>
<organism evidence="4 5">
    <name type="scientific">Meganyctiphanes norvegica</name>
    <name type="common">Northern krill</name>
    <name type="synonym">Thysanopoda norvegica</name>
    <dbReference type="NCBI Taxonomy" id="48144"/>
    <lineage>
        <taxon>Eukaryota</taxon>
        <taxon>Metazoa</taxon>
        <taxon>Ecdysozoa</taxon>
        <taxon>Arthropoda</taxon>
        <taxon>Crustacea</taxon>
        <taxon>Multicrustacea</taxon>
        <taxon>Malacostraca</taxon>
        <taxon>Eumalacostraca</taxon>
        <taxon>Eucarida</taxon>
        <taxon>Euphausiacea</taxon>
        <taxon>Euphausiidae</taxon>
        <taxon>Meganyctiphanes</taxon>
    </lineage>
</organism>
<evidence type="ECO:0000313" key="5">
    <source>
        <dbReference type="Proteomes" id="UP001497623"/>
    </source>
</evidence>
<dbReference type="InterPro" id="IPR001314">
    <property type="entry name" value="Peptidase_S1A"/>
</dbReference>
<evidence type="ECO:0000256" key="2">
    <source>
        <dbReference type="ARBA" id="ARBA00024195"/>
    </source>
</evidence>
<accession>A0AAV2QH99</accession>
<feature type="domain" description="Peptidase S1" evidence="3">
    <location>
        <begin position="1"/>
        <end position="236"/>
    </location>
</feature>
<reference evidence="4 5" key="1">
    <citation type="submission" date="2024-05" db="EMBL/GenBank/DDBJ databases">
        <authorList>
            <person name="Wallberg A."/>
        </authorList>
    </citation>
    <scope>NUCLEOTIDE SEQUENCE [LARGE SCALE GENOMIC DNA]</scope>
</reference>
<dbReference type="AlphaFoldDB" id="A0AAV2QH99"/>
<dbReference type="Pfam" id="PF00089">
    <property type="entry name" value="Trypsin"/>
    <property type="match status" value="1"/>
</dbReference>
<dbReference type="InterPro" id="IPR043504">
    <property type="entry name" value="Peptidase_S1_PA_chymotrypsin"/>
</dbReference>
<dbReference type="InterPro" id="IPR009003">
    <property type="entry name" value="Peptidase_S1_PA"/>
</dbReference>
<name>A0AAV2QH99_MEGNR</name>
<comment type="similarity">
    <text evidence="2">Belongs to the peptidase S1 family. CLIP subfamily.</text>
</comment>
<dbReference type="SUPFAM" id="SSF50494">
    <property type="entry name" value="Trypsin-like serine proteases"/>
    <property type="match status" value="1"/>
</dbReference>
<proteinExistence type="inferred from homology"/>
<dbReference type="Gene3D" id="2.40.10.10">
    <property type="entry name" value="Trypsin-like serine proteases"/>
    <property type="match status" value="1"/>
</dbReference>
<evidence type="ECO:0000256" key="1">
    <source>
        <dbReference type="ARBA" id="ARBA00023157"/>
    </source>
</evidence>
<dbReference type="GO" id="GO:0004252">
    <property type="term" value="F:serine-type endopeptidase activity"/>
    <property type="evidence" value="ECO:0007669"/>
    <property type="project" value="InterPro"/>
</dbReference>
<comment type="caution">
    <text evidence="4">The sequence shown here is derived from an EMBL/GenBank/DDBJ whole genome shotgun (WGS) entry which is preliminary data.</text>
</comment>
<dbReference type="PRINTS" id="PR00722">
    <property type="entry name" value="CHYMOTRYPSIN"/>
</dbReference>
<dbReference type="FunFam" id="2.40.10.10:FF:000002">
    <property type="entry name" value="Transmembrane protease serine"/>
    <property type="match status" value="1"/>
</dbReference>
<keyword evidence="1" id="KW-1015">Disulfide bond</keyword>
<evidence type="ECO:0000259" key="3">
    <source>
        <dbReference type="PROSITE" id="PS50240"/>
    </source>
</evidence>
<protein>
    <recommendedName>
        <fullName evidence="3">Peptidase S1 domain-containing protein</fullName>
    </recommendedName>
</protein>
<dbReference type="InterPro" id="IPR001254">
    <property type="entry name" value="Trypsin_dom"/>
</dbReference>
<dbReference type="PANTHER" id="PTHR24258">
    <property type="entry name" value="SERINE PROTEASE-RELATED"/>
    <property type="match status" value="1"/>
</dbReference>